<name>A0A1D8AYY4_9BACT</name>
<dbReference type="EMBL" id="CP016094">
    <property type="protein sequence ID" value="AOS46085.1"/>
    <property type="molecule type" value="Genomic_DNA"/>
</dbReference>
<dbReference type="AlphaFoldDB" id="A0A1D8AYY4"/>
<sequence>MGILGYKARGSFWDMVYREGVPHVRVNARVIRFPEAALIEWIRRRSSDAA</sequence>
<dbReference type="KEGG" id="obg:Verru16b_03180"/>
<evidence type="ECO:0000313" key="2">
    <source>
        <dbReference type="Proteomes" id="UP000095228"/>
    </source>
</evidence>
<reference evidence="1 2" key="1">
    <citation type="submission" date="2016-06" db="EMBL/GenBank/DDBJ databases">
        <title>Three novel species with peptidoglycan cell walls form the new genus Lacunisphaera gen. nov. in the family Opitutaceae of the verrucomicrobial subdivision 4.</title>
        <authorList>
            <person name="Rast P."/>
            <person name="Gloeckner I."/>
            <person name="Jogler M."/>
            <person name="Boedeker C."/>
            <person name="Jeske O."/>
            <person name="Wiegand S."/>
            <person name="Reinhardt R."/>
            <person name="Schumann P."/>
            <person name="Rohde M."/>
            <person name="Spring S."/>
            <person name="Gloeckner F.O."/>
            <person name="Jogler C."/>
        </authorList>
    </citation>
    <scope>NUCLEOTIDE SEQUENCE [LARGE SCALE GENOMIC DNA]</scope>
    <source>
        <strain evidence="1 2">IG16b</strain>
    </source>
</reference>
<organism evidence="1 2">
    <name type="scientific">Lacunisphaera limnophila</name>
    <dbReference type="NCBI Taxonomy" id="1838286"/>
    <lineage>
        <taxon>Bacteria</taxon>
        <taxon>Pseudomonadati</taxon>
        <taxon>Verrucomicrobiota</taxon>
        <taxon>Opitutia</taxon>
        <taxon>Opitutales</taxon>
        <taxon>Opitutaceae</taxon>
        <taxon>Lacunisphaera</taxon>
    </lineage>
</organism>
<dbReference type="Proteomes" id="UP000095228">
    <property type="component" value="Chromosome"/>
</dbReference>
<protein>
    <recommendedName>
        <fullName evidence="3">Helix-turn-helix domain protein</fullName>
    </recommendedName>
</protein>
<keyword evidence="2" id="KW-1185">Reference proteome</keyword>
<evidence type="ECO:0008006" key="3">
    <source>
        <dbReference type="Google" id="ProtNLM"/>
    </source>
</evidence>
<proteinExistence type="predicted"/>
<gene>
    <name evidence="1" type="ORF">Verru16b_03180</name>
</gene>
<evidence type="ECO:0000313" key="1">
    <source>
        <dbReference type="EMBL" id="AOS46085.1"/>
    </source>
</evidence>
<accession>A0A1D8AYY4</accession>